<evidence type="ECO:0000256" key="9">
    <source>
        <dbReference type="ARBA" id="ARBA00023295"/>
    </source>
</evidence>
<evidence type="ECO:0000256" key="8">
    <source>
        <dbReference type="ARBA" id="ARBA00023268"/>
    </source>
</evidence>
<dbReference type="SMART" id="SM00898">
    <property type="entry name" value="Fapy_DNA_glyco"/>
    <property type="match status" value="1"/>
</dbReference>
<accession>A0A8J3J1C2</accession>
<keyword evidence="13" id="KW-1185">Reference proteome</keyword>
<feature type="region of interest" description="Disordered" evidence="10">
    <location>
        <begin position="210"/>
        <end position="230"/>
    </location>
</feature>
<evidence type="ECO:0000256" key="10">
    <source>
        <dbReference type="SAM" id="MobiDB-lite"/>
    </source>
</evidence>
<sequence length="254" mass="28210">MPELPDVESFRRLLAERAERRVLRAVDVCDPRVLHGGTPRELSGLVGRRFTAPRRHGKWLVVGFAPVRRPHPALLMHFGMTGALVWVPDDEPPGPYDLADLAVTGGRIRYRDQRRLQGWWWAPGPDEVAAVLDGLGPDAADASARTVAERLTAHRRGVKSALLDQRVLAGLGNLMADEVLWRARLDPARPTTDLSGTQIRTLHRELRRTVRAASRAGRVPDRPGWLTGHRDAPDPHCPRCGAALRRRRVAGRGT</sequence>
<keyword evidence="7" id="KW-0456">Lyase</keyword>
<dbReference type="AlphaFoldDB" id="A0A8J3J1C2"/>
<keyword evidence="4" id="KW-0378">Hydrolase</keyword>
<dbReference type="PROSITE" id="PS51068">
    <property type="entry name" value="FPG_CAT"/>
    <property type="match status" value="1"/>
</dbReference>
<name>A0A8J3J1C2_9ACTN</name>
<evidence type="ECO:0000256" key="5">
    <source>
        <dbReference type="ARBA" id="ARBA00023125"/>
    </source>
</evidence>
<keyword evidence="8" id="KW-0511">Multifunctional enzyme</keyword>
<evidence type="ECO:0000313" key="12">
    <source>
        <dbReference type="EMBL" id="GID12413.1"/>
    </source>
</evidence>
<keyword evidence="6" id="KW-0234">DNA repair</keyword>
<comment type="caution">
    <text evidence="12">The sequence shown here is derived from an EMBL/GenBank/DDBJ whole genome shotgun (WGS) entry which is preliminary data.</text>
</comment>
<gene>
    <name evidence="12" type="primary">mutM_1</name>
    <name evidence="12" type="ORF">Aru02nite_33020</name>
</gene>
<dbReference type="GO" id="GO:0016829">
    <property type="term" value="F:lyase activity"/>
    <property type="evidence" value="ECO:0007669"/>
    <property type="project" value="UniProtKB-KW"/>
</dbReference>
<feature type="domain" description="Formamidopyrimidine-DNA glycosylase catalytic" evidence="11">
    <location>
        <begin position="2"/>
        <end position="117"/>
    </location>
</feature>
<keyword evidence="5" id="KW-0238">DNA-binding</keyword>
<dbReference type="Gene3D" id="3.20.190.10">
    <property type="entry name" value="MutM-like, N-terminal"/>
    <property type="match status" value="1"/>
</dbReference>
<proteinExistence type="inferred from homology"/>
<reference evidence="12" key="1">
    <citation type="submission" date="2021-01" db="EMBL/GenBank/DDBJ databases">
        <title>Whole genome shotgun sequence of Actinocatenispora rupis NBRC 107355.</title>
        <authorList>
            <person name="Komaki H."/>
            <person name="Tamura T."/>
        </authorList>
    </citation>
    <scope>NUCLEOTIDE SEQUENCE</scope>
    <source>
        <strain evidence="12">NBRC 107355</strain>
    </source>
</reference>
<dbReference type="GO" id="GO:0003906">
    <property type="term" value="F:DNA-(apurinic or apyrimidinic site) endonuclease activity"/>
    <property type="evidence" value="ECO:0007669"/>
    <property type="project" value="InterPro"/>
</dbReference>
<evidence type="ECO:0000256" key="7">
    <source>
        <dbReference type="ARBA" id="ARBA00023239"/>
    </source>
</evidence>
<evidence type="ECO:0000313" key="13">
    <source>
        <dbReference type="Proteomes" id="UP000612808"/>
    </source>
</evidence>
<dbReference type="InterPro" id="IPR012319">
    <property type="entry name" value="FPG_cat"/>
</dbReference>
<dbReference type="SUPFAM" id="SSF81624">
    <property type="entry name" value="N-terminal domain of MutM-like DNA repair proteins"/>
    <property type="match status" value="1"/>
</dbReference>
<dbReference type="SUPFAM" id="SSF46946">
    <property type="entry name" value="S13-like H2TH domain"/>
    <property type="match status" value="1"/>
</dbReference>
<evidence type="ECO:0000256" key="3">
    <source>
        <dbReference type="ARBA" id="ARBA00022763"/>
    </source>
</evidence>
<evidence type="ECO:0000256" key="6">
    <source>
        <dbReference type="ARBA" id="ARBA00023204"/>
    </source>
</evidence>
<comment type="catalytic activity">
    <reaction evidence="1">
        <text>Hydrolysis of DNA containing ring-opened 7-methylguanine residues, releasing 2,6-diamino-4-hydroxy-5-(N-methyl)formamidopyrimidine.</text>
        <dbReference type="EC" id="3.2.2.23"/>
    </reaction>
</comment>
<keyword evidence="3" id="KW-0227">DNA damage</keyword>
<evidence type="ECO:0000259" key="11">
    <source>
        <dbReference type="PROSITE" id="PS51068"/>
    </source>
</evidence>
<evidence type="ECO:0000256" key="4">
    <source>
        <dbReference type="ARBA" id="ARBA00022801"/>
    </source>
</evidence>
<dbReference type="SMART" id="SM01232">
    <property type="entry name" value="H2TH"/>
    <property type="match status" value="1"/>
</dbReference>
<dbReference type="Pfam" id="PF01149">
    <property type="entry name" value="Fapy_DNA_glyco"/>
    <property type="match status" value="1"/>
</dbReference>
<dbReference type="GO" id="GO:0003684">
    <property type="term" value="F:damaged DNA binding"/>
    <property type="evidence" value="ECO:0007669"/>
    <property type="project" value="InterPro"/>
</dbReference>
<dbReference type="GO" id="GO:0006284">
    <property type="term" value="P:base-excision repair"/>
    <property type="evidence" value="ECO:0007669"/>
    <property type="project" value="InterPro"/>
</dbReference>
<dbReference type="PANTHER" id="PTHR22993:SF9">
    <property type="entry name" value="FORMAMIDOPYRIMIDINE-DNA GLYCOSYLASE"/>
    <property type="match status" value="1"/>
</dbReference>
<evidence type="ECO:0000256" key="2">
    <source>
        <dbReference type="ARBA" id="ARBA00009409"/>
    </source>
</evidence>
<evidence type="ECO:0000256" key="1">
    <source>
        <dbReference type="ARBA" id="ARBA00001668"/>
    </source>
</evidence>
<dbReference type="Gene3D" id="1.10.8.50">
    <property type="match status" value="1"/>
</dbReference>
<dbReference type="Pfam" id="PF06831">
    <property type="entry name" value="H2TH"/>
    <property type="match status" value="1"/>
</dbReference>
<organism evidence="12 13">
    <name type="scientific">Actinocatenispora rupis</name>
    <dbReference type="NCBI Taxonomy" id="519421"/>
    <lineage>
        <taxon>Bacteria</taxon>
        <taxon>Bacillati</taxon>
        <taxon>Actinomycetota</taxon>
        <taxon>Actinomycetes</taxon>
        <taxon>Micromonosporales</taxon>
        <taxon>Micromonosporaceae</taxon>
        <taxon>Actinocatenispora</taxon>
    </lineage>
</organism>
<dbReference type="EMBL" id="BOMB01000019">
    <property type="protein sequence ID" value="GID12413.1"/>
    <property type="molecule type" value="Genomic_DNA"/>
</dbReference>
<dbReference type="InterPro" id="IPR015886">
    <property type="entry name" value="H2TH_FPG"/>
</dbReference>
<keyword evidence="9" id="KW-0326">Glycosidase</keyword>
<dbReference type="InterPro" id="IPR010979">
    <property type="entry name" value="Ribosomal_uS13-like_H2TH"/>
</dbReference>
<dbReference type="CDD" id="cd08773">
    <property type="entry name" value="FpgNei_N"/>
    <property type="match status" value="1"/>
</dbReference>
<protein>
    <submittedName>
        <fullName evidence="12">Formamidopyrimidine-DNA glycosylase</fullName>
    </submittedName>
</protein>
<dbReference type="Proteomes" id="UP000612808">
    <property type="component" value="Unassembled WGS sequence"/>
</dbReference>
<dbReference type="GO" id="GO:0034039">
    <property type="term" value="F:8-oxo-7,8-dihydroguanine DNA N-glycosylase activity"/>
    <property type="evidence" value="ECO:0007669"/>
    <property type="project" value="TreeGrafter"/>
</dbReference>
<dbReference type="InterPro" id="IPR035937">
    <property type="entry name" value="FPG_N"/>
</dbReference>
<dbReference type="GO" id="GO:0008270">
    <property type="term" value="F:zinc ion binding"/>
    <property type="evidence" value="ECO:0007669"/>
    <property type="project" value="InterPro"/>
</dbReference>
<dbReference type="RefSeq" id="WP_203658395.1">
    <property type="nucleotide sequence ID" value="NZ_BAAAZM010000013.1"/>
</dbReference>
<comment type="similarity">
    <text evidence="2">Belongs to the FPG family.</text>
</comment>
<dbReference type="PANTHER" id="PTHR22993">
    <property type="entry name" value="FORMAMIDOPYRIMIDINE-DNA GLYCOSYLASE"/>
    <property type="match status" value="1"/>
</dbReference>